<keyword evidence="1 4" id="KW-0349">Heme</keyword>
<reference evidence="8" key="1">
    <citation type="journal article" date="2019" name="Int. J. Syst. Evol. Microbiol.">
        <title>The Global Catalogue of Microorganisms (GCM) 10K type strain sequencing project: providing services to taxonomists for standard genome sequencing and annotation.</title>
        <authorList>
            <consortium name="The Broad Institute Genomics Platform"/>
            <consortium name="The Broad Institute Genome Sequencing Center for Infectious Disease"/>
            <person name="Wu L."/>
            <person name="Ma J."/>
        </authorList>
    </citation>
    <scope>NUCLEOTIDE SEQUENCE [LARGE SCALE GENOMIC DNA]</scope>
    <source>
        <strain evidence="8">CCUG 49452</strain>
    </source>
</reference>
<gene>
    <name evidence="7" type="ORF">ACFO6X_10545</name>
</gene>
<protein>
    <submittedName>
        <fullName evidence="7">C-type cytochrome</fullName>
    </submittedName>
</protein>
<keyword evidence="3 4" id="KW-0408">Iron</keyword>
<keyword evidence="5" id="KW-1133">Transmembrane helix</keyword>
<keyword evidence="5" id="KW-0812">Transmembrane</keyword>
<evidence type="ECO:0000256" key="4">
    <source>
        <dbReference type="PROSITE-ProRule" id="PRU00433"/>
    </source>
</evidence>
<dbReference type="InterPro" id="IPR009056">
    <property type="entry name" value="Cyt_c-like_dom"/>
</dbReference>
<feature type="domain" description="Cytochrome c" evidence="6">
    <location>
        <begin position="129"/>
        <end position="220"/>
    </location>
</feature>
<evidence type="ECO:0000256" key="3">
    <source>
        <dbReference type="ARBA" id="ARBA00023004"/>
    </source>
</evidence>
<dbReference type="Pfam" id="PF13442">
    <property type="entry name" value="Cytochrome_CBB3"/>
    <property type="match status" value="1"/>
</dbReference>
<name>A0ABV9QDW8_9BURK</name>
<dbReference type="PANTHER" id="PTHR35008:SF4">
    <property type="entry name" value="BLL4482 PROTEIN"/>
    <property type="match status" value="1"/>
</dbReference>
<feature type="transmembrane region" description="Helical" evidence="5">
    <location>
        <begin position="89"/>
        <end position="105"/>
    </location>
</feature>
<dbReference type="PROSITE" id="PS51007">
    <property type="entry name" value="CYTC"/>
    <property type="match status" value="1"/>
</dbReference>
<accession>A0ABV9QDW8</accession>
<dbReference type="RefSeq" id="WP_382432769.1">
    <property type="nucleotide sequence ID" value="NZ_JBHSHJ010000007.1"/>
</dbReference>
<dbReference type="Gene3D" id="1.10.760.10">
    <property type="entry name" value="Cytochrome c-like domain"/>
    <property type="match status" value="1"/>
</dbReference>
<evidence type="ECO:0000256" key="2">
    <source>
        <dbReference type="ARBA" id="ARBA00022723"/>
    </source>
</evidence>
<proteinExistence type="predicted"/>
<dbReference type="EMBL" id="JBHSHJ010000007">
    <property type="protein sequence ID" value="MFC4789415.1"/>
    <property type="molecule type" value="Genomic_DNA"/>
</dbReference>
<organism evidence="7 8">
    <name type="scientific">Giesbergeria sinuosa</name>
    <dbReference type="NCBI Taxonomy" id="80883"/>
    <lineage>
        <taxon>Bacteria</taxon>
        <taxon>Pseudomonadati</taxon>
        <taxon>Pseudomonadota</taxon>
        <taxon>Betaproteobacteria</taxon>
        <taxon>Burkholderiales</taxon>
        <taxon>Comamonadaceae</taxon>
        <taxon>Giesbergeria</taxon>
    </lineage>
</organism>
<dbReference type="InterPro" id="IPR051459">
    <property type="entry name" value="Cytochrome_c-type_DH"/>
</dbReference>
<dbReference type="PANTHER" id="PTHR35008">
    <property type="entry name" value="BLL4482 PROTEIN-RELATED"/>
    <property type="match status" value="1"/>
</dbReference>
<keyword evidence="5" id="KW-0472">Membrane</keyword>
<dbReference type="SUPFAM" id="SSF46626">
    <property type="entry name" value="Cytochrome c"/>
    <property type="match status" value="1"/>
</dbReference>
<keyword evidence="2 4" id="KW-0479">Metal-binding</keyword>
<evidence type="ECO:0000259" key="6">
    <source>
        <dbReference type="PROSITE" id="PS51007"/>
    </source>
</evidence>
<keyword evidence="8" id="KW-1185">Reference proteome</keyword>
<sequence length="393" mass="43084">MDWNLPPEALNALLSLLHEAHMGLRALWHALGLSTEVHGQPAWPFAQRLAGERLVQEAGHARRVVLALLSGLTVVLLWGLSWHWRRARAVLWGLTALLLLLTPWPEARLLLAPAVNTSLHQSPSQFTADGIVRGQALYQQHCLRCHGSDGRGEGPDAPHLPMWPPNFSGALLWKRLEGELFWRVRHGLHNRHGQATMPGFASSLNDTQIWELLDFLQAQAAGQTLKESGVWQSPIRLPNASVRCRQGHHSTLRHLTGQRLRIVLTDGTAPTVAEDPRLVTVLVGPSNDALAQADPECHSHSTQMTEALALVLGVPTPEVVGYQLMVDRQGWLRARGKPGQAAWSENDLVCRSNTTAATAPTSASPSSDGLESLIRRMDAEPVRLLRGGFPHGS</sequence>
<dbReference type="InterPro" id="IPR036909">
    <property type="entry name" value="Cyt_c-like_dom_sf"/>
</dbReference>
<feature type="transmembrane region" description="Helical" evidence="5">
    <location>
        <begin position="64"/>
        <end position="82"/>
    </location>
</feature>
<evidence type="ECO:0000313" key="8">
    <source>
        <dbReference type="Proteomes" id="UP001596001"/>
    </source>
</evidence>
<evidence type="ECO:0000313" key="7">
    <source>
        <dbReference type="EMBL" id="MFC4789415.1"/>
    </source>
</evidence>
<evidence type="ECO:0000256" key="5">
    <source>
        <dbReference type="SAM" id="Phobius"/>
    </source>
</evidence>
<comment type="caution">
    <text evidence="7">The sequence shown here is derived from an EMBL/GenBank/DDBJ whole genome shotgun (WGS) entry which is preliminary data.</text>
</comment>
<evidence type="ECO:0000256" key="1">
    <source>
        <dbReference type="ARBA" id="ARBA00022617"/>
    </source>
</evidence>
<dbReference type="Proteomes" id="UP001596001">
    <property type="component" value="Unassembled WGS sequence"/>
</dbReference>